<dbReference type="GO" id="GO:0015074">
    <property type="term" value="P:DNA integration"/>
    <property type="evidence" value="ECO:0007669"/>
    <property type="project" value="TreeGrafter"/>
</dbReference>
<dbReference type="GO" id="GO:0044774">
    <property type="term" value="P:mitotic DNA integrity checkpoint signaling"/>
    <property type="evidence" value="ECO:0007669"/>
    <property type="project" value="TreeGrafter"/>
</dbReference>
<dbReference type="Proteomes" id="UP000053825">
    <property type="component" value="Unassembled WGS sequence"/>
</dbReference>
<dbReference type="InterPro" id="IPR036397">
    <property type="entry name" value="RNaseH_sf"/>
</dbReference>
<dbReference type="STRING" id="597456.A0A0L7RK93"/>
<keyword evidence="1" id="KW-0808">Transferase</keyword>
<dbReference type="GO" id="GO:0035861">
    <property type="term" value="C:site of double-strand break"/>
    <property type="evidence" value="ECO:0007669"/>
    <property type="project" value="TreeGrafter"/>
</dbReference>
<evidence type="ECO:0000313" key="1">
    <source>
        <dbReference type="EMBL" id="KOC71233.1"/>
    </source>
</evidence>
<dbReference type="GO" id="GO:0042800">
    <property type="term" value="F:histone H3K4 methyltransferase activity"/>
    <property type="evidence" value="ECO:0007669"/>
    <property type="project" value="TreeGrafter"/>
</dbReference>
<name>A0A0L7RK93_9HYME</name>
<keyword evidence="2" id="KW-1185">Reference proteome</keyword>
<dbReference type="GO" id="GO:0000729">
    <property type="term" value="P:DNA double-strand break processing"/>
    <property type="evidence" value="ECO:0007669"/>
    <property type="project" value="TreeGrafter"/>
</dbReference>
<dbReference type="GO" id="GO:0032259">
    <property type="term" value="P:methylation"/>
    <property type="evidence" value="ECO:0007669"/>
    <property type="project" value="UniProtKB-KW"/>
</dbReference>
<dbReference type="GO" id="GO:0005634">
    <property type="term" value="C:nucleus"/>
    <property type="evidence" value="ECO:0007669"/>
    <property type="project" value="TreeGrafter"/>
</dbReference>
<dbReference type="PANTHER" id="PTHR46060:SF2">
    <property type="entry name" value="HISTONE-LYSINE N-METHYLTRANSFERASE SETMAR"/>
    <property type="match status" value="1"/>
</dbReference>
<dbReference type="GO" id="GO:0031297">
    <property type="term" value="P:replication fork processing"/>
    <property type="evidence" value="ECO:0007669"/>
    <property type="project" value="TreeGrafter"/>
</dbReference>
<gene>
    <name evidence="1" type="ORF">WH47_00913</name>
</gene>
<dbReference type="PANTHER" id="PTHR46060">
    <property type="entry name" value="MARINER MOS1 TRANSPOSASE-LIKE PROTEIN"/>
    <property type="match status" value="1"/>
</dbReference>
<dbReference type="GO" id="GO:0003697">
    <property type="term" value="F:single-stranded DNA binding"/>
    <property type="evidence" value="ECO:0007669"/>
    <property type="project" value="TreeGrafter"/>
</dbReference>
<keyword evidence="1" id="KW-0489">Methyltransferase</keyword>
<dbReference type="GO" id="GO:0003690">
    <property type="term" value="F:double-stranded DNA binding"/>
    <property type="evidence" value="ECO:0007669"/>
    <property type="project" value="TreeGrafter"/>
</dbReference>
<dbReference type="GO" id="GO:0044547">
    <property type="term" value="F:DNA topoisomerase binding"/>
    <property type="evidence" value="ECO:0007669"/>
    <property type="project" value="TreeGrafter"/>
</dbReference>
<protein>
    <submittedName>
        <fullName evidence="1">Histone-lysine N-methyltransferase SETMAR</fullName>
    </submittedName>
</protein>
<dbReference type="GO" id="GO:0000793">
    <property type="term" value="C:condensed chromosome"/>
    <property type="evidence" value="ECO:0007669"/>
    <property type="project" value="TreeGrafter"/>
</dbReference>
<dbReference type="GO" id="GO:0046975">
    <property type="term" value="F:histone H3K36 methyltransferase activity"/>
    <property type="evidence" value="ECO:0007669"/>
    <property type="project" value="TreeGrafter"/>
</dbReference>
<organism evidence="1 2">
    <name type="scientific">Habropoda laboriosa</name>
    <dbReference type="NCBI Taxonomy" id="597456"/>
    <lineage>
        <taxon>Eukaryota</taxon>
        <taxon>Metazoa</taxon>
        <taxon>Ecdysozoa</taxon>
        <taxon>Arthropoda</taxon>
        <taxon>Hexapoda</taxon>
        <taxon>Insecta</taxon>
        <taxon>Pterygota</taxon>
        <taxon>Neoptera</taxon>
        <taxon>Endopterygota</taxon>
        <taxon>Hymenoptera</taxon>
        <taxon>Apocrita</taxon>
        <taxon>Aculeata</taxon>
        <taxon>Apoidea</taxon>
        <taxon>Anthophila</taxon>
        <taxon>Apidae</taxon>
        <taxon>Habropoda</taxon>
    </lineage>
</organism>
<dbReference type="InterPro" id="IPR052709">
    <property type="entry name" value="Transposase-MT_Hybrid"/>
</dbReference>
<dbReference type="Gene3D" id="3.30.420.10">
    <property type="entry name" value="Ribonuclease H-like superfamily/Ribonuclease H"/>
    <property type="match status" value="1"/>
</dbReference>
<dbReference type="GO" id="GO:0000014">
    <property type="term" value="F:single-stranded DNA endodeoxyribonuclease activity"/>
    <property type="evidence" value="ECO:0007669"/>
    <property type="project" value="TreeGrafter"/>
</dbReference>
<sequence>MHKKLFVRQASLVNRKGPILLHDNTLSHVSQFTIRKIHELGYETLKHPPYSPDLAPTGYHFLKHLDNFRNKEDAVNTSVEFINSTTPDSYCNGIGTLAKRWKKCIESNGNYFFKSHVQKPQFISGQPNTFIPQTSDIKQRHNEPFCSVLYRRCVKRNYKLIEIKGMAFRVTSKLYQCLCPRTGEIQILF</sequence>
<accession>A0A0L7RK93</accession>
<dbReference type="AlphaFoldDB" id="A0A0L7RK93"/>
<dbReference type="EMBL" id="KQ414575">
    <property type="protein sequence ID" value="KOC71233.1"/>
    <property type="molecule type" value="Genomic_DNA"/>
</dbReference>
<proteinExistence type="predicted"/>
<evidence type="ECO:0000313" key="2">
    <source>
        <dbReference type="Proteomes" id="UP000053825"/>
    </source>
</evidence>
<reference evidence="1 2" key="1">
    <citation type="submission" date="2015-07" db="EMBL/GenBank/DDBJ databases">
        <title>The genome of Habropoda laboriosa.</title>
        <authorList>
            <person name="Pan H."/>
            <person name="Kapheim K."/>
        </authorList>
    </citation>
    <scope>NUCLEOTIDE SEQUENCE [LARGE SCALE GENOMIC DNA]</scope>
    <source>
        <strain evidence="1">0110345459</strain>
    </source>
</reference>
<dbReference type="GO" id="GO:0006303">
    <property type="term" value="P:double-strand break repair via nonhomologous end joining"/>
    <property type="evidence" value="ECO:0007669"/>
    <property type="project" value="TreeGrafter"/>
</dbReference>